<dbReference type="KEGG" id="cgc:Cyagr_2025"/>
<protein>
    <submittedName>
        <fullName evidence="2">Uncharacterized protein</fullName>
    </submittedName>
</protein>
<dbReference type="STRING" id="292564.Cyagr_2025"/>
<evidence type="ECO:0000313" key="3">
    <source>
        <dbReference type="Proteomes" id="UP000010388"/>
    </source>
</evidence>
<feature type="chain" id="PRO_5003933702" evidence="1">
    <location>
        <begin position="26"/>
        <end position="190"/>
    </location>
</feature>
<dbReference type="HOGENOM" id="CLU_1425854_0_0_3"/>
<reference evidence="3" key="1">
    <citation type="journal article" date="2013" name="Proc. Natl. Acad. Sci. U.S.A.">
        <title>Improving the coverage of the cyanobacterial phylum using diversity-driven genome sequencing.</title>
        <authorList>
            <person name="Shih P.M."/>
            <person name="Wu D."/>
            <person name="Latifi A."/>
            <person name="Axen S.D."/>
            <person name="Fewer D.P."/>
            <person name="Talla E."/>
            <person name="Calteau A."/>
            <person name="Cai F."/>
            <person name="Tandeau de Marsac N."/>
            <person name="Rippka R."/>
            <person name="Herdman M."/>
            <person name="Sivonen K."/>
            <person name="Coursin T."/>
            <person name="Laurent T."/>
            <person name="Goodwin L."/>
            <person name="Nolan M."/>
            <person name="Davenport K.W."/>
            <person name="Han C.S."/>
            <person name="Rubin E.M."/>
            <person name="Eisen J.A."/>
            <person name="Woyke T."/>
            <person name="Gugger M."/>
            <person name="Kerfeld C.A."/>
        </authorList>
    </citation>
    <scope>NUCLEOTIDE SEQUENCE [LARGE SCALE GENOMIC DNA]</scope>
    <source>
        <strain evidence="3">ATCC 27147 / PCC 6307</strain>
    </source>
</reference>
<feature type="signal peptide" evidence="1">
    <location>
        <begin position="1"/>
        <end position="25"/>
    </location>
</feature>
<sequence length="190" mass="20614">MRRLPLLAASLLGLACVVAAAPALADTVQARCDVFPAGEDKATSSGLCSFSQRQGFVSIQLMGGERIELKPNESTPNAYFDGRGEPARREILEANRGQVYRLENQSIFVFWDPAPYGKEATGSTTPTAPSEKPPEIVQLLLGIRQVKFEGACRVNFNKAGKLFSKTSACTPAQVSVAEDAMQRFFREQGL</sequence>
<evidence type="ECO:0000256" key="1">
    <source>
        <dbReference type="SAM" id="SignalP"/>
    </source>
</evidence>
<organism evidence="2 3">
    <name type="scientific">Cyanobium gracile (strain ATCC 27147 / PCC 6307)</name>
    <dbReference type="NCBI Taxonomy" id="292564"/>
    <lineage>
        <taxon>Bacteria</taxon>
        <taxon>Bacillati</taxon>
        <taxon>Cyanobacteriota</taxon>
        <taxon>Cyanophyceae</taxon>
        <taxon>Synechococcales</taxon>
        <taxon>Prochlorococcaceae</taxon>
        <taxon>Cyanobium</taxon>
    </lineage>
</organism>
<proteinExistence type="predicted"/>
<dbReference type="EMBL" id="CP003495">
    <property type="protein sequence ID" value="AFY29148.1"/>
    <property type="molecule type" value="Genomic_DNA"/>
</dbReference>
<dbReference type="OrthoDB" id="5815858at2"/>
<dbReference type="RefSeq" id="WP_015109593.1">
    <property type="nucleotide sequence ID" value="NC_019675.1"/>
</dbReference>
<dbReference type="Proteomes" id="UP000010388">
    <property type="component" value="Chromosome"/>
</dbReference>
<dbReference type="eggNOG" id="ENOG502ZBR1">
    <property type="taxonomic scope" value="Bacteria"/>
</dbReference>
<keyword evidence="1" id="KW-0732">Signal</keyword>
<evidence type="ECO:0000313" key="2">
    <source>
        <dbReference type="EMBL" id="AFY29148.1"/>
    </source>
</evidence>
<name>K9P850_CYAGP</name>
<dbReference type="PROSITE" id="PS51257">
    <property type="entry name" value="PROKAR_LIPOPROTEIN"/>
    <property type="match status" value="1"/>
</dbReference>
<dbReference type="AlphaFoldDB" id="K9P850"/>
<accession>K9P850</accession>
<gene>
    <name evidence="2" type="ordered locus">Cyagr_2025</name>
</gene>